<dbReference type="PROSITE" id="PS01295">
    <property type="entry name" value="ISPD"/>
    <property type="match status" value="1"/>
</dbReference>
<sequence>MSSSLVTRPSSLKNHWVVIPAAGVGKRMRSDVPKQYLPLCGKPVIAHTIARLASHPEIKGLVVALSEDDAYWQDLDLSIDKPLWRAAGGVERCHSVLNALHVLSTHAHDDDWVLVHDAARPCVRIEDISLLIDSIDENSVGGLLAIPVRDTMKRASDRNTVVDTLDRSYLWHALTPQMFRLGVLRDALAEALENNALVTDESSAMERAQYKPQLVEAHADNIKITRPEDLILAEFYLQQQGAS</sequence>
<evidence type="ECO:0000256" key="4">
    <source>
        <dbReference type="ARBA" id="ARBA00022679"/>
    </source>
</evidence>
<evidence type="ECO:0000256" key="6">
    <source>
        <dbReference type="ARBA" id="ARBA00023229"/>
    </source>
</evidence>
<dbReference type="FunFam" id="3.90.550.10:FF:000003">
    <property type="entry name" value="2-C-methyl-D-erythritol 4-phosphate cytidylyltransferase"/>
    <property type="match status" value="1"/>
</dbReference>
<gene>
    <name evidence="7" type="ORF">MNBD_GAMMA24-1803</name>
</gene>
<evidence type="ECO:0000313" key="7">
    <source>
        <dbReference type="EMBL" id="VAX12813.1"/>
    </source>
</evidence>
<evidence type="ECO:0000256" key="2">
    <source>
        <dbReference type="ARBA" id="ARBA00009789"/>
    </source>
</evidence>
<dbReference type="InterPro" id="IPR050088">
    <property type="entry name" value="IspD/TarI_cytidylyltransf_bact"/>
</dbReference>
<dbReference type="PANTHER" id="PTHR32125">
    <property type="entry name" value="2-C-METHYL-D-ERYTHRITOL 4-PHOSPHATE CYTIDYLYLTRANSFERASE, CHLOROPLASTIC"/>
    <property type="match status" value="1"/>
</dbReference>
<evidence type="ECO:0000256" key="3">
    <source>
        <dbReference type="ARBA" id="ARBA00012526"/>
    </source>
</evidence>
<dbReference type="Pfam" id="PF01128">
    <property type="entry name" value="IspD"/>
    <property type="match status" value="1"/>
</dbReference>
<dbReference type="EMBL" id="UOFZ01000064">
    <property type="protein sequence ID" value="VAX12813.1"/>
    <property type="molecule type" value="Genomic_DNA"/>
</dbReference>
<dbReference type="HAMAP" id="MF_00108">
    <property type="entry name" value="IspD"/>
    <property type="match status" value="1"/>
</dbReference>
<dbReference type="InterPro" id="IPR001228">
    <property type="entry name" value="IspD"/>
</dbReference>
<dbReference type="SUPFAM" id="SSF53448">
    <property type="entry name" value="Nucleotide-diphospho-sugar transferases"/>
    <property type="match status" value="1"/>
</dbReference>
<comment type="pathway">
    <text evidence="1">Isoprenoid biosynthesis; isopentenyl diphosphate biosynthesis via DXP pathway; isopentenyl diphosphate from 1-deoxy-D-xylulose 5-phosphate: step 2/6.</text>
</comment>
<comment type="similarity">
    <text evidence="2">Belongs to the IspD/TarI cytidylyltransferase family. IspD subfamily.</text>
</comment>
<name>A0A3B1BKZ7_9ZZZZ</name>
<keyword evidence="6" id="KW-0414">Isoprene biosynthesis</keyword>
<dbReference type="GO" id="GO:0019288">
    <property type="term" value="P:isopentenyl diphosphate biosynthetic process, methylerythritol 4-phosphate pathway"/>
    <property type="evidence" value="ECO:0007669"/>
    <property type="project" value="UniProtKB-UniPathway"/>
</dbReference>
<dbReference type="NCBIfam" id="TIGR00453">
    <property type="entry name" value="ispD"/>
    <property type="match status" value="1"/>
</dbReference>
<proteinExistence type="inferred from homology"/>
<dbReference type="CDD" id="cd02516">
    <property type="entry name" value="CDP-ME_synthetase"/>
    <property type="match status" value="1"/>
</dbReference>
<keyword evidence="4 7" id="KW-0808">Transferase</keyword>
<dbReference type="InterPro" id="IPR029044">
    <property type="entry name" value="Nucleotide-diphossugar_trans"/>
</dbReference>
<reference evidence="7" key="1">
    <citation type="submission" date="2018-06" db="EMBL/GenBank/DDBJ databases">
        <authorList>
            <person name="Zhirakovskaya E."/>
        </authorList>
    </citation>
    <scope>NUCLEOTIDE SEQUENCE</scope>
</reference>
<dbReference type="GO" id="GO:0050518">
    <property type="term" value="F:2-C-methyl-D-erythritol 4-phosphate cytidylyltransferase activity"/>
    <property type="evidence" value="ECO:0007669"/>
    <property type="project" value="UniProtKB-EC"/>
</dbReference>
<evidence type="ECO:0000256" key="1">
    <source>
        <dbReference type="ARBA" id="ARBA00004787"/>
    </source>
</evidence>
<dbReference type="InterPro" id="IPR034683">
    <property type="entry name" value="IspD/TarI"/>
</dbReference>
<evidence type="ECO:0000256" key="5">
    <source>
        <dbReference type="ARBA" id="ARBA00022695"/>
    </source>
</evidence>
<dbReference type="UniPathway" id="UPA00056">
    <property type="reaction ID" value="UER00093"/>
</dbReference>
<dbReference type="AlphaFoldDB" id="A0A3B1BKZ7"/>
<accession>A0A3B1BKZ7</accession>
<keyword evidence="5 7" id="KW-0548">Nucleotidyltransferase</keyword>
<protein>
    <recommendedName>
        <fullName evidence="3">2-C-methyl-D-erythritol 4-phosphate cytidylyltransferase</fullName>
        <ecNumber evidence="3">2.7.7.60</ecNumber>
    </recommendedName>
</protein>
<dbReference type="Gene3D" id="3.90.550.10">
    <property type="entry name" value="Spore Coat Polysaccharide Biosynthesis Protein SpsA, Chain A"/>
    <property type="match status" value="1"/>
</dbReference>
<dbReference type="PANTHER" id="PTHR32125:SF4">
    <property type="entry name" value="2-C-METHYL-D-ERYTHRITOL 4-PHOSPHATE CYTIDYLYLTRANSFERASE, CHLOROPLASTIC"/>
    <property type="match status" value="1"/>
</dbReference>
<organism evidence="7">
    <name type="scientific">hydrothermal vent metagenome</name>
    <dbReference type="NCBI Taxonomy" id="652676"/>
    <lineage>
        <taxon>unclassified sequences</taxon>
        <taxon>metagenomes</taxon>
        <taxon>ecological metagenomes</taxon>
    </lineage>
</organism>
<dbReference type="EC" id="2.7.7.60" evidence="3"/>
<dbReference type="InterPro" id="IPR018294">
    <property type="entry name" value="ISPD_synthase_CS"/>
</dbReference>